<evidence type="ECO:0000313" key="2">
    <source>
        <dbReference type="Proteomes" id="UP000316921"/>
    </source>
</evidence>
<dbReference type="AlphaFoldDB" id="A0A518BJH8"/>
<protein>
    <recommendedName>
        <fullName evidence="3">DHHA1 domain protein</fullName>
    </recommendedName>
</protein>
<dbReference type="InterPro" id="IPR038763">
    <property type="entry name" value="DHH_sf"/>
</dbReference>
<dbReference type="SUPFAM" id="SSF64182">
    <property type="entry name" value="DHH phosphoesterases"/>
    <property type="match status" value="1"/>
</dbReference>
<gene>
    <name evidence="1" type="ORF">Pla133_21830</name>
</gene>
<evidence type="ECO:0000313" key="1">
    <source>
        <dbReference type="EMBL" id="QDU67105.1"/>
    </source>
</evidence>
<name>A0A518BJH8_9BACT</name>
<sequence>MTEQQPLWIRYHRDFDGMVSGAVLARVLEKVRGEQDIRLSSVNYDQRTNWSSFAEGLRFAVVDFHFHPRAEYWFDHHPTTFLTPELRAAYEPSDRWAWDESSPSCPPLILRHAAEHWGYVANARFQEMARWSDIIDAALFESVDQALFGEDPALRIMRSLSVPPEPNWTDTLAQAMRTQSLAEIAARPDVERAYERAARNRDKALRQFVPTVHSVENDVLLYDASSNKIRRERFAPFYHYPEVHYCVGVIPTRAGFHVSAGENPWNKPEHPLHVGELMEAFGGGGHKAVGGANPPSLEAAINASHEIAKALRERLAQA</sequence>
<dbReference type="Proteomes" id="UP000316921">
    <property type="component" value="Chromosome"/>
</dbReference>
<proteinExistence type="predicted"/>
<evidence type="ECO:0008006" key="3">
    <source>
        <dbReference type="Google" id="ProtNLM"/>
    </source>
</evidence>
<keyword evidence="2" id="KW-1185">Reference proteome</keyword>
<dbReference type="RefSeq" id="WP_145064980.1">
    <property type="nucleotide sequence ID" value="NZ_CP036287.1"/>
</dbReference>
<organism evidence="1 2">
    <name type="scientific">Engelhardtia mirabilis</name>
    <dbReference type="NCBI Taxonomy" id="2528011"/>
    <lineage>
        <taxon>Bacteria</taxon>
        <taxon>Pseudomonadati</taxon>
        <taxon>Planctomycetota</taxon>
        <taxon>Planctomycetia</taxon>
        <taxon>Planctomycetia incertae sedis</taxon>
        <taxon>Engelhardtia</taxon>
    </lineage>
</organism>
<dbReference type="EMBL" id="CP036287">
    <property type="protein sequence ID" value="QDU67105.1"/>
    <property type="molecule type" value="Genomic_DNA"/>
</dbReference>
<dbReference type="KEGG" id="pbap:Pla133_21830"/>
<reference evidence="1 2" key="1">
    <citation type="submission" date="2019-02" db="EMBL/GenBank/DDBJ databases">
        <title>Deep-cultivation of Planctomycetes and their phenomic and genomic characterization uncovers novel biology.</title>
        <authorList>
            <person name="Wiegand S."/>
            <person name="Jogler M."/>
            <person name="Boedeker C."/>
            <person name="Pinto D."/>
            <person name="Vollmers J."/>
            <person name="Rivas-Marin E."/>
            <person name="Kohn T."/>
            <person name="Peeters S.H."/>
            <person name="Heuer A."/>
            <person name="Rast P."/>
            <person name="Oberbeckmann S."/>
            <person name="Bunk B."/>
            <person name="Jeske O."/>
            <person name="Meyerdierks A."/>
            <person name="Storesund J.E."/>
            <person name="Kallscheuer N."/>
            <person name="Luecker S."/>
            <person name="Lage O.M."/>
            <person name="Pohl T."/>
            <person name="Merkel B.J."/>
            <person name="Hornburger P."/>
            <person name="Mueller R.-W."/>
            <person name="Bruemmer F."/>
            <person name="Labrenz M."/>
            <person name="Spormann A.M."/>
            <person name="Op den Camp H."/>
            <person name="Overmann J."/>
            <person name="Amann R."/>
            <person name="Jetten M.S.M."/>
            <person name="Mascher T."/>
            <person name="Medema M.H."/>
            <person name="Devos D.P."/>
            <person name="Kaster A.-K."/>
            <person name="Ovreas L."/>
            <person name="Rohde M."/>
            <person name="Galperin M.Y."/>
            <person name="Jogler C."/>
        </authorList>
    </citation>
    <scope>NUCLEOTIDE SEQUENCE [LARGE SCALE GENOMIC DNA]</scope>
    <source>
        <strain evidence="1 2">Pla133</strain>
    </source>
</reference>
<accession>A0A518BJH8</accession>